<evidence type="ECO:0008006" key="3">
    <source>
        <dbReference type="Google" id="ProtNLM"/>
    </source>
</evidence>
<dbReference type="STRING" id="1069536.SINU_12160"/>
<dbReference type="EMBL" id="AFVQ02000180">
    <property type="protein sequence ID" value="KLI01641.1"/>
    <property type="molecule type" value="Genomic_DNA"/>
</dbReference>
<evidence type="ECO:0000313" key="1">
    <source>
        <dbReference type="EMBL" id="KLI01641.1"/>
    </source>
</evidence>
<protein>
    <recommendedName>
        <fullName evidence="3">HTH cro/C1-type domain-containing protein</fullName>
    </recommendedName>
</protein>
<comment type="caution">
    <text evidence="1">The sequence shown here is derived from an EMBL/GenBank/DDBJ whole genome shotgun (WGS) entry which is preliminary data.</text>
</comment>
<name>A0A0U1QLJ9_9BACL</name>
<proteinExistence type="predicted"/>
<accession>A0A0U1QLJ9</accession>
<dbReference type="GO" id="GO:0003677">
    <property type="term" value="F:DNA binding"/>
    <property type="evidence" value="ECO:0007669"/>
    <property type="project" value="InterPro"/>
</dbReference>
<reference evidence="1 2" key="1">
    <citation type="journal article" date="2011" name="J. Bacteriol.">
        <title>Draft genome sequence of Sporolactobacillus inulinus strain CASD, an efficient D-lactic acid-producing bacterium with high-concentration lactate tolerance capability.</title>
        <authorList>
            <person name="Yu B."/>
            <person name="Su F."/>
            <person name="Wang L."/>
            <person name="Xu K."/>
            <person name="Zhao B."/>
            <person name="Xu P."/>
        </authorList>
    </citation>
    <scope>NUCLEOTIDE SEQUENCE [LARGE SCALE GENOMIC DNA]</scope>
    <source>
        <strain evidence="1 2">CASD</strain>
    </source>
</reference>
<sequence>MERLPYKQEVDARFIRPIRHTRNKSLDEFSCFMEIDPATISKLENRQLRFTPYYEEKLRLAMKRLRITGVEIQSIRKLIDVKESRNYRT</sequence>
<organism evidence="1 2">
    <name type="scientific">Sporolactobacillus inulinus CASD</name>
    <dbReference type="NCBI Taxonomy" id="1069536"/>
    <lineage>
        <taxon>Bacteria</taxon>
        <taxon>Bacillati</taxon>
        <taxon>Bacillota</taxon>
        <taxon>Bacilli</taxon>
        <taxon>Bacillales</taxon>
        <taxon>Sporolactobacillaceae</taxon>
        <taxon>Sporolactobacillus</taxon>
    </lineage>
</organism>
<dbReference type="SUPFAM" id="SSF47413">
    <property type="entry name" value="lambda repressor-like DNA-binding domains"/>
    <property type="match status" value="1"/>
</dbReference>
<dbReference type="InterPro" id="IPR010982">
    <property type="entry name" value="Lambda_DNA-bd_dom_sf"/>
</dbReference>
<gene>
    <name evidence="1" type="ORF">SINU_12160</name>
</gene>
<dbReference type="AlphaFoldDB" id="A0A0U1QLJ9"/>
<evidence type="ECO:0000313" key="2">
    <source>
        <dbReference type="Proteomes" id="UP000035553"/>
    </source>
</evidence>
<keyword evidence="2" id="KW-1185">Reference proteome</keyword>
<dbReference type="Proteomes" id="UP000035553">
    <property type="component" value="Unassembled WGS sequence"/>
</dbReference>